<gene>
    <name evidence="1" type="ORF">Bca52824_002256</name>
</gene>
<dbReference type="Proteomes" id="UP000886595">
    <property type="component" value="Unassembled WGS sequence"/>
</dbReference>
<proteinExistence type="predicted"/>
<dbReference type="AlphaFoldDB" id="A0A8X7WJY9"/>
<sequence>MALDPEVEKLESDVREMCKKISEYRQTMLPDHLRNNTALSSSLDPKSTPGRIIFRLRNPSLSQQVLSLWFVEAEIPLLLLLGTEEQDCGQQKMIQLKETVSRNAANTHILVNRMGDFMDKLGSLNRSTIHPAFTKPRLTPLTTRSVFSLSFYM</sequence>
<dbReference type="PANTHER" id="PTHR36045">
    <property type="entry name" value="OS04G0558500 PROTEIN"/>
    <property type="match status" value="1"/>
</dbReference>
<keyword evidence="2" id="KW-1185">Reference proteome</keyword>
<comment type="caution">
    <text evidence="1">The sequence shown here is derived from an EMBL/GenBank/DDBJ whole genome shotgun (WGS) entry which is preliminary data.</text>
</comment>
<reference evidence="1 2" key="1">
    <citation type="submission" date="2020-02" db="EMBL/GenBank/DDBJ databases">
        <authorList>
            <person name="Ma Q."/>
            <person name="Huang Y."/>
            <person name="Song X."/>
            <person name="Pei D."/>
        </authorList>
    </citation>
    <scope>NUCLEOTIDE SEQUENCE [LARGE SCALE GENOMIC DNA]</scope>
    <source>
        <strain evidence="1">Sxm20200214</strain>
        <tissue evidence="1">Leaf</tissue>
    </source>
</reference>
<evidence type="ECO:0000313" key="1">
    <source>
        <dbReference type="EMBL" id="KAG2331076.1"/>
    </source>
</evidence>
<evidence type="ECO:0000313" key="2">
    <source>
        <dbReference type="Proteomes" id="UP000886595"/>
    </source>
</evidence>
<dbReference type="EMBL" id="JAAMPC010000001">
    <property type="protein sequence ID" value="KAG2331076.1"/>
    <property type="molecule type" value="Genomic_DNA"/>
</dbReference>
<dbReference type="PANTHER" id="PTHR36045:SF2">
    <property type="entry name" value="OS04G0558500 PROTEIN"/>
    <property type="match status" value="1"/>
</dbReference>
<dbReference type="OrthoDB" id="781564at2759"/>
<protein>
    <submittedName>
        <fullName evidence="1">Uncharacterized protein</fullName>
    </submittedName>
</protein>
<name>A0A8X7WJY9_BRACI</name>
<organism evidence="1 2">
    <name type="scientific">Brassica carinata</name>
    <name type="common">Ethiopian mustard</name>
    <name type="synonym">Abyssinian cabbage</name>
    <dbReference type="NCBI Taxonomy" id="52824"/>
    <lineage>
        <taxon>Eukaryota</taxon>
        <taxon>Viridiplantae</taxon>
        <taxon>Streptophyta</taxon>
        <taxon>Embryophyta</taxon>
        <taxon>Tracheophyta</taxon>
        <taxon>Spermatophyta</taxon>
        <taxon>Magnoliopsida</taxon>
        <taxon>eudicotyledons</taxon>
        <taxon>Gunneridae</taxon>
        <taxon>Pentapetalae</taxon>
        <taxon>rosids</taxon>
        <taxon>malvids</taxon>
        <taxon>Brassicales</taxon>
        <taxon>Brassicaceae</taxon>
        <taxon>Brassiceae</taxon>
        <taxon>Brassica</taxon>
    </lineage>
</organism>
<accession>A0A8X7WJY9</accession>